<feature type="domain" description="MaoC-like" evidence="1">
    <location>
        <begin position="13"/>
        <end position="104"/>
    </location>
</feature>
<dbReference type="EMBL" id="SPKJ01000175">
    <property type="protein sequence ID" value="MYZ50451.1"/>
    <property type="molecule type" value="Genomic_DNA"/>
</dbReference>
<dbReference type="OrthoDB" id="9797938at2"/>
<sequence>MLGRRFALGATDFTPESIVAFAREYDPQPFHVDAEAARSGPFGALAASGWHTASAWSGCFAAFCRAGGADPGTFLAASSLRWARPVYAGDRIAWDVEPVAIAAAERGEKIVTLRCGGTGRDGARAYQFTGTLRVADA</sequence>
<dbReference type="GO" id="GO:0019171">
    <property type="term" value="F:(3R)-hydroxyacyl-[acyl-carrier-protein] dehydratase activity"/>
    <property type="evidence" value="ECO:0007669"/>
    <property type="project" value="TreeGrafter"/>
</dbReference>
<proteinExistence type="predicted"/>
<dbReference type="Gene3D" id="3.10.129.10">
    <property type="entry name" value="Hotdog Thioesterase"/>
    <property type="match status" value="1"/>
</dbReference>
<dbReference type="PANTHER" id="PTHR43437:SF3">
    <property type="entry name" value="HYDROXYACYL-THIOESTER DEHYDRATASE TYPE 2, MITOCHONDRIAL"/>
    <property type="match status" value="1"/>
</dbReference>
<dbReference type="GO" id="GO:0006633">
    <property type="term" value="P:fatty acid biosynthetic process"/>
    <property type="evidence" value="ECO:0007669"/>
    <property type="project" value="TreeGrafter"/>
</dbReference>
<accession>A0A964WVR1</accession>
<dbReference type="InterPro" id="IPR029069">
    <property type="entry name" value="HotDog_dom_sf"/>
</dbReference>
<keyword evidence="3" id="KW-1185">Reference proteome</keyword>
<organism evidence="2 3">
    <name type="scientific">Propylenella binzhouense</name>
    <dbReference type="NCBI Taxonomy" id="2555902"/>
    <lineage>
        <taxon>Bacteria</taxon>
        <taxon>Pseudomonadati</taxon>
        <taxon>Pseudomonadota</taxon>
        <taxon>Alphaproteobacteria</taxon>
        <taxon>Hyphomicrobiales</taxon>
        <taxon>Propylenellaceae</taxon>
        <taxon>Propylenella</taxon>
    </lineage>
</organism>
<comment type="caution">
    <text evidence="2">The sequence shown here is derived from an EMBL/GenBank/DDBJ whole genome shotgun (WGS) entry which is preliminary data.</text>
</comment>
<evidence type="ECO:0000313" key="3">
    <source>
        <dbReference type="Proteomes" id="UP000773614"/>
    </source>
</evidence>
<dbReference type="Pfam" id="PF01575">
    <property type="entry name" value="MaoC_dehydratas"/>
    <property type="match status" value="1"/>
</dbReference>
<evidence type="ECO:0000313" key="2">
    <source>
        <dbReference type="EMBL" id="MYZ50451.1"/>
    </source>
</evidence>
<dbReference type="AlphaFoldDB" id="A0A964WVR1"/>
<dbReference type="PANTHER" id="PTHR43437">
    <property type="entry name" value="HYDROXYACYL-THIOESTER DEHYDRATASE TYPE 2, MITOCHONDRIAL-RELATED"/>
    <property type="match status" value="1"/>
</dbReference>
<dbReference type="InterPro" id="IPR050965">
    <property type="entry name" value="UPF0336/Enoyl-CoA_hydratase"/>
</dbReference>
<evidence type="ECO:0000259" key="1">
    <source>
        <dbReference type="Pfam" id="PF01575"/>
    </source>
</evidence>
<name>A0A964WVR1_9HYPH</name>
<dbReference type="Proteomes" id="UP000773614">
    <property type="component" value="Unassembled WGS sequence"/>
</dbReference>
<dbReference type="InterPro" id="IPR002539">
    <property type="entry name" value="MaoC-like_dom"/>
</dbReference>
<gene>
    <name evidence="2" type="ORF">E4O86_22380</name>
</gene>
<protein>
    <submittedName>
        <fullName evidence="2">Dehydratase</fullName>
    </submittedName>
</protein>
<dbReference type="SUPFAM" id="SSF54637">
    <property type="entry name" value="Thioesterase/thiol ester dehydrase-isomerase"/>
    <property type="match status" value="1"/>
</dbReference>
<reference evidence="2" key="1">
    <citation type="submission" date="2019-03" db="EMBL/GenBank/DDBJ databases">
        <title>Afifella sp. nov., isolated from activated sludge.</title>
        <authorList>
            <person name="Li Q."/>
            <person name="Liu Y."/>
        </authorList>
    </citation>
    <scope>NUCLEOTIDE SEQUENCE</scope>
    <source>
        <strain evidence="2">L72</strain>
    </source>
</reference>